<feature type="transmembrane region" description="Helical" evidence="6">
    <location>
        <begin position="368"/>
        <end position="389"/>
    </location>
</feature>
<dbReference type="Gene3D" id="1.20.1740.10">
    <property type="entry name" value="Amino acid/polyamine transporter I"/>
    <property type="match status" value="1"/>
</dbReference>
<feature type="transmembrane region" description="Helical" evidence="6">
    <location>
        <begin position="145"/>
        <end position="165"/>
    </location>
</feature>
<protein>
    <submittedName>
        <fullName evidence="7">APC family permease</fullName>
    </submittedName>
</protein>
<dbReference type="EMBL" id="BAAACG010000013">
    <property type="protein sequence ID" value="GAA0745033.1"/>
    <property type="molecule type" value="Genomic_DNA"/>
</dbReference>
<feature type="transmembrane region" description="Helical" evidence="6">
    <location>
        <begin position="24"/>
        <end position="45"/>
    </location>
</feature>
<gene>
    <name evidence="7" type="ORF">GCM10008906_30830</name>
</gene>
<organism evidence="7 8">
    <name type="scientific">Clostridium oceanicum</name>
    <dbReference type="NCBI Taxonomy" id="1543"/>
    <lineage>
        <taxon>Bacteria</taxon>
        <taxon>Bacillati</taxon>
        <taxon>Bacillota</taxon>
        <taxon>Clostridia</taxon>
        <taxon>Eubacteriales</taxon>
        <taxon>Clostridiaceae</taxon>
        <taxon>Clostridium</taxon>
    </lineage>
</organism>
<keyword evidence="3 6" id="KW-0812">Transmembrane</keyword>
<sequence length="489" mass="52571">MSTDGSSAGNSSENFERVLSKKDIIALAFGAMIGWGWVVLTGEWIKTAGSLGAILAFVLGGVMILFVGLIYAELTSAMPKCGGGHVFSYRGLGRNASFVCSWAMILGYVSVVAFEAVAFPSVLEYLFSNSYLKGYLYTVAGYDVYANWLIIGSVSSIIITIVNYFAVKPAAFLQGVVTFMIACVGILLFGGSLVNGNVANLNPTFTSGMKGVIGVAVMTPFMYVGFDVIPQAAEEINIPFKKIGGIIALSVLMAVVWYGVIIYSSSVALTPTEVVGSNMVAADAMKKMFNGSNIAAKILIIAGIGGIITSWNSFLMGGSRAIYAMAKSGMLPAFLTKLHPKYKTPTNAIILIGAISTFAPLLGKNMLIWLSNAGGCGIVIAYAIVVLAFMKLRKKEPNMERPYKVKNYKVVGIVGLALTVGMFLMYMPGFPSCLSWPYEWAIILGWTALGAVFYITANRKVNRVELTKYEHEMIGIPDYSKDVRQKTIV</sequence>
<dbReference type="Pfam" id="PF13520">
    <property type="entry name" value="AA_permease_2"/>
    <property type="match status" value="1"/>
</dbReference>
<feature type="transmembrane region" description="Helical" evidence="6">
    <location>
        <begin position="172"/>
        <end position="191"/>
    </location>
</feature>
<keyword evidence="8" id="KW-1185">Reference proteome</keyword>
<evidence type="ECO:0000256" key="4">
    <source>
        <dbReference type="ARBA" id="ARBA00022989"/>
    </source>
</evidence>
<evidence type="ECO:0000256" key="5">
    <source>
        <dbReference type="ARBA" id="ARBA00023136"/>
    </source>
</evidence>
<reference evidence="7 8" key="1">
    <citation type="journal article" date="2019" name="Int. J. Syst. Evol. Microbiol.">
        <title>The Global Catalogue of Microorganisms (GCM) 10K type strain sequencing project: providing services to taxonomists for standard genome sequencing and annotation.</title>
        <authorList>
            <consortium name="The Broad Institute Genomics Platform"/>
            <consortium name="The Broad Institute Genome Sequencing Center for Infectious Disease"/>
            <person name="Wu L."/>
            <person name="Ma J."/>
        </authorList>
    </citation>
    <scope>NUCLEOTIDE SEQUENCE [LARGE SCALE GENOMIC DNA]</scope>
    <source>
        <strain evidence="7 8">JCM 1407</strain>
    </source>
</reference>
<dbReference type="PANTHER" id="PTHR42770:SF7">
    <property type="entry name" value="MEMBRANE PROTEIN"/>
    <property type="match status" value="1"/>
</dbReference>
<feature type="transmembrane region" description="Helical" evidence="6">
    <location>
        <begin position="440"/>
        <end position="457"/>
    </location>
</feature>
<name>A0ABN1JR40_9CLOT</name>
<dbReference type="Proteomes" id="UP001501510">
    <property type="component" value="Unassembled WGS sequence"/>
</dbReference>
<dbReference type="PIRSF" id="PIRSF006060">
    <property type="entry name" value="AA_transporter"/>
    <property type="match status" value="1"/>
</dbReference>
<keyword evidence="4 6" id="KW-1133">Transmembrane helix</keyword>
<evidence type="ECO:0000256" key="3">
    <source>
        <dbReference type="ARBA" id="ARBA00022692"/>
    </source>
</evidence>
<evidence type="ECO:0000256" key="2">
    <source>
        <dbReference type="ARBA" id="ARBA00022475"/>
    </source>
</evidence>
<comment type="subcellular location">
    <subcellularLocation>
        <location evidence="1">Cell membrane</location>
        <topology evidence="1">Multi-pass membrane protein</topology>
    </subcellularLocation>
</comment>
<evidence type="ECO:0000256" key="1">
    <source>
        <dbReference type="ARBA" id="ARBA00004651"/>
    </source>
</evidence>
<comment type="caution">
    <text evidence="7">The sequence shown here is derived from an EMBL/GenBank/DDBJ whole genome shotgun (WGS) entry which is preliminary data.</text>
</comment>
<dbReference type="InterPro" id="IPR002293">
    <property type="entry name" value="AA/rel_permease1"/>
</dbReference>
<dbReference type="RefSeq" id="WP_343762938.1">
    <property type="nucleotide sequence ID" value="NZ_BAAACG010000013.1"/>
</dbReference>
<evidence type="ECO:0000313" key="8">
    <source>
        <dbReference type="Proteomes" id="UP001501510"/>
    </source>
</evidence>
<feature type="transmembrane region" description="Helical" evidence="6">
    <location>
        <begin position="211"/>
        <end position="230"/>
    </location>
</feature>
<evidence type="ECO:0000313" key="7">
    <source>
        <dbReference type="EMBL" id="GAA0745033.1"/>
    </source>
</evidence>
<feature type="transmembrane region" description="Helical" evidence="6">
    <location>
        <begin position="294"/>
        <end position="323"/>
    </location>
</feature>
<feature type="transmembrane region" description="Helical" evidence="6">
    <location>
        <begin position="51"/>
        <end position="74"/>
    </location>
</feature>
<dbReference type="InterPro" id="IPR050367">
    <property type="entry name" value="APC_superfamily"/>
</dbReference>
<keyword evidence="5 6" id="KW-0472">Membrane</keyword>
<feature type="transmembrane region" description="Helical" evidence="6">
    <location>
        <begin position="410"/>
        <end position="428"/>
    </location>
</feature>
<accession>A0ABN1JR40</accession>
<evidence type="ECO:0000256" key="6">
    <source>
        <dbReference type="SAM" id="Phobius"/>
    </source>
</evidence>
<feature type="transmembrane region" description="Helical" evidence="6">
    <location>
        <begin position="95"/>
        <end position="119"/>
    </location>
</feature>
<feature type="transmembrane region" description="Helical" evidence="6">
    <location>
        <begin position="242"/>
        <end position="263"/>
    </location>
</feature>
<dbReference type="PANTHER" id="PTHR42770">
    <property type="entry name" value="AMINO ACID TRANSPORTER-RELATED"/>
    <property type="match status" value="1"/>
</dbReference>
<keyword evidence="2" id="KW-1003">Cell membrane</keyword>
<proteinExistence type="predicted"/>